<keyword evidence="7" id="KW-1185">Reference proteome</keyword>
<dbReference type="AlphaFoldDB" id="A0A6P9ED33"/>
<dbReference type="RefSeq" id="XP_035546130.1">
    <property type="nucleotide sequence ID" value="XM_035690237.1"/>
</dbReference>
<keyword evidence="4" id="KW-0689">Ribosomal protein</keyword>
<comment type="subunit">
    <text evidence="3">P1 and P2 exist as dimers at the large ribosomal subunit.</text>
</comment>
<evidence type="ECO:0000256" key="6">
    <source>
        <dbReference type="SAM" id="MobiDB-lite"/>
    </source>
</evidence>
<evidence type="ECO:0000256" key="2">
    <source>
        <dbReference type="ARBA" id="ARBA00005436"/>
    </source>
</evidence>
<comment type="function">
    <text evidence="1">Plays an important role in the elongation step of protein synthesis.</text>
</comment>
<comment type="similarity">
    <text evidence="2">Belongs to the eukaryotic ribosomal protein P1/P2 family.</text>
</comment>
<dbReference type="HAMAP" id="MF_01478">
    <property type="entry name" value="Ribosomal_L12_arch"/>
    <property type="match status" value="1"/>
</dbReference>
<feature type="compositionally biased region" description="Basic and acidic residues" evidence="6">
    <location>
        <begin position="93"/>
        <end position="102"/>
    </location>
</feature>
<organism evidence="7 8">
    <name type="scientific">Juglans regia</name>
    <name type="common">English walnut</name>
    <dbReference type="NCBI Taxonomy" id="51240"/>
    <lineage>
        <taxon>Eukaryota</taxon>
        <taxon>Viridiplantae</taxon>
        <taxon>Streptophyta</taxon>
        <taxon>Embryophyta</taxon>
        <taxon>Tracheophyta</taxon>
        <taxon>Spermatophyta</taxon>
        <taxon>Magnoliopsida</taxon>
        <taxon>eudicotyledons</taxon>
        <taxon>Gunneridae</taxon>
        <taxon>Pentapetalae</taxon>
        <taxon>rosids</taxon>
        <taxon>fabids</taxon>
        <taxon>Fagales</taxon>
        <taxon>Juglandaceae</taxon>
        <taxon>Juglans</taxon>
    </lineage>
</organism>
<dbReference type="PANTHER" id="PTHR21141">
    <property type="entry name" value="60S ACIDIC RIBOSOMAL PROTEIN FAMILY MEMBER"/>
    <property type="match status" value="1"/>
</dbReference>
<dbReference type="GO" id="GO:0002182">
    <property type="term" value="P:cytoplasmic translational elongation"/>
    <property type="evidence" value="ECO:0007669"/>
    <property type="project" value="InterPro"/>
</dbReference>
<evidence type="ECO:0000256" key="5">
    <source>
        <dbReference type="ARBA" id="ARBA00023274"/>
    </source>
</evidence>
<dbReference type="InterPro" id="IPR044076">
    <property type="entry name" value="Ribosomal_P2"/>
</dbReference>
<evidence type="ECO:0000256" key="4">
    <source>
        <dbReference type="ARBA" id="ARBA00022980"/>
    </source>
</evidence>
<dbReference type="KEGG" id="jre:118348482"/>
<proteinExistence type="inferred from homology"/>
<keyword evidence="5" id="KW-0687">Ribonucleoprotein</keyword>
<dbReference type="FunCoup" id="A0A6P9ED33">
    <property type="interactions" value="2819"/>
</dbReference>
<evidence type="ECO:0000313" key="8">
    <source>
        <dbReference type="RefSeq" id="XP_035546130.1"/>
    </source>
</evidence>
<dbReference type="InParanoid" id="A0A6P9ED33"/>
<dbReference type="FunFam" id="1.10.10.1410:FF:000002">
    <property type="entry name" value="60S acidic ribosomal protein P2"/>
    <property type="match status" value="1"/>
</dbReference>
<dbReference type="OrthoDB" id="1227494at2759"/>
<sequence>MKVIAAYLLAVLAGNTSPSADDLKDILGSVGAEADDDKIELLLSEVKGKDITELIASGREKLASVPSGGGGAVAFAATGGGGGAAAPASAAAEPKKEEKVEEKEESDDVSILKVTVIQLFWPFIIPRTSMPSNSF</sequence>
<gene>
    <name evidence="8" type="primary">LOC118348482</name>
</gene>
<dbReference type="PANTHER" id="PTHR21141:SF115">
    <property type="entry name" value="LARGE RIBOSOMAL SUBUNIT PROTEIN P2W"/>
    <property type="match status" value="1"/>
</dbReference>
<dbReference type="GeneID" id="118348482"/>
<dbReference type="Proteomes" id="UP000235220">
    <property type="component" value="Chromosome 5"/>
</dbReference>
<dbReference type="Gene3D" id="1.10.10.1410">
    <property type="match status" value="1"/>
</dbReference>
<reference evidence="8" key="1">
    <citation type="submission" date="2025-08" db="UniProtKB">
        <authorList>
            <consortium name="RefSeq"/>
        </authorList>
    </citation>
    <scope>IDENTIFICATION</scope>
    <source>
        <tissue evidence="8">Leaves</tissue>
    </source>
</reference>
<dbReference type="GO" id="GO:0022625">
    <property type="term" value="C:cytosolic large ribosomal subunit"/>
    <property type="evidence" value="ECO:0007669"/>
    <property type="project" value="InterPro"/>
</dbReference>
<dbReference type="Pfam" id="PF00428">
    <property type="entry name" value="Ribosomal_60s"/>
    <property type="match status" value="1"/>
</dbReference>
<feature type="region of interest" description="Disordered" evidence="6">
    <location>
        <begin position="79"/>
        <end position="106"/>
    </location>
</feature>
<evidence type="ECO:0000256" key="3">
    <source>
        <dbReference type="ARBA" id="ARBA00011266"/>
    </source>
</evidence>
<dbReference type="InterPro" id="IPR038716">
    <property type="entry name" value="P1/P2_N_sf"/>
</dbReference>
<dbReference type="GO" id="GO:0003735">
    <property type="term" value="F:structural constituent of ribosome"/>
    <property type="evidence" value="ECO:0007669"/>
    <property type="project" value="InterPro"/>
</dbReference>
<evidence type="ECO:0000256" key="1">
    <source>
        <dbReference type="ARBA" id="ARBA00003362"/>
    </source>
</evidence>
<dbReference type="InterPro" id="IPR027534">
    <property type="entry name" value="Ribosomal_P1/P2"/>
</dbReference>
<protein>
    <submittedName>
        <fullName evidence="8">60S acidic ribosomal protein P2-like</fullName>
    </submittedName>
</protein>
<dbReference type="CDD" id="cd05833">
    <property type="entry name" value="Ribosomal_P2"/>
    <property type="match status" value="1"/>
</dbReference>
<evidence type="ECO:0000313" key="7">
    <source>
        <dbReference type="Proteomes" id="UP000235220"/>
    </source>
</evidence>
<accession>A0A6P9ED33</accession>
<name>A0A6P9ED33_JUGRE</name>